<feature type="compositionally biased region" description="Low complexity" evidence="13">
    <location>
        <begin position="604"/>
        <end position="620"/>
    </location>
</feature>
<dbReference type="PANTHER" id="PTHR12442">
    <property type="entry name" value="DYNEIN INTERMEDIATE CHAIN"/>
    <property type="match status" value="1"/>
</dbReference>
<feature type="compositionally biased region" description="Low complexity" evidence="13">
    <location>
        <begin position="107"/>
        <end position="116"/>
    </location>
</feature>
<evidence type="ECO:0000313" key="14">
    <source>
        <dbReference type="EMBL" id="GBG68748.1"/>
    </source>
</evidence>
<feature type="repeat" description="WD" evidence="12">
    <location>
        <begin position="911"/>
        <end position="945"/>
    </location>
</feature>
<keyword evidence="8" id="KW-0966">Cell projection</keyword>
<reference evidence="14 15" key="1">
    <citation type="journal article" date="2018" name="Cell">
        <title>The Chara Genome: Secondary Complexity and Implications for Plant Terrestrialization.</title>
        <authorList>
            <person name="Nishiyama T."/>
            <person name="Sakayama H."/>
            <person name="Vries J.D."/>
            <person name="Buschmann H."/>
            <person name="Saint-Marcoux D."/>
            <person name="Ullrich K.K."/>
            <person name="Haas F.B."/>
            <person name="Vanderstraeten L."/>
            <person name="Becker D."/>
            <person name="Lang D."/>
            <person name="Vosolsobe S."/>
            <person name="Rombauts S."/>
            <person name="Wilhelmsson P.K.I."/>
            <person name="Janitza P."/>
            <person name="Kern R."/>
            <person name="Heyl A."/>
            <person name="Rumpler F."/>
            <person name="Villalobos L.I.A.C."/>
            <person name="Clay J.M."/>
            <person name="Skokan R."/>
            <person name="Toyoda A."/>
            <person name="Suzuki Y."/>
            <person name="Kagoshima H."/>
            <person name="Schijlen E."/>
            <person name="Tajeshwar N."/>
            <person name="Catarino B."/>
            <person name="Hetherington A.J."/>
            <person name="Saltykova A."/>
            <person name="Bonnot C."/>
            <person name="Breuninger H."/>
            <person name="Symeonidi A."/>
            <person name="Radhakrishnan G.V."/>
            <person name="Van Nieuwerburgh F."/>
            <person name="Deforce D."/>
            <person name="Chang C."/>
            <person name="Karol K.G."/>
            <person name="Hedrich R."/>
            <person name="Ulvskov P."/>
            <person name="Glockner G."/>
            <person name="Delwiche C.F."/>
            <person name="Petrasek J."/>
            <person name="Van de Peer Y."/>
            <person name="Friml J."/>
            <person name="Beilby M."/>
            <person name="Dolan L."/>
            <person name="Kohara Y."/>
            <person name="Sugano S."/>
            <person name="Fujiyama A."/>
            <person name="Delaux P.-M."/>
            <person name="Quint M."/>
            <person name="TheiBen G."/>
            <person name="Hagemann M."/>
            <person name="Harholt J."/>
            <person name="Dunand C."/>
            <person name="Zachgo S."/>
            <person name="Langdale J."/>
            <person name="Maumus F."/>
            <person name="Straeten D.V.D."/>
            <person name="Gould S.B."/>
            <person name="Rensing S.A."/>
        </authorList>
    </citation>
    <scope>NUCLEOTIDE SEQUENCE [LARGE SCALE GENOMIC DNA]</scope>
    <source>
        <strain evidence="14 15">S276</strain>
    </source>
</reference>
<evidence type="ECO:0000256" key="10">
    <source>
        <dbReference type="ARBA" id="ARBA00040002"/>
    </source>
</evidence>
<dbReference type="EMBL" id="BFEA01000104">
    <property type="protein sequence ID" value="GBG68748.1"/>
    <property type="molecule type" value="Genomic_DNA"/>
</dbReference>
<accession>A0A388KFB8</accession>
<dbReference type="STRING" id="69332.A0A388KFB8"/>
<evidence type="ECO:0000256" key="2">
    <source>
        <dbReference type="ARBA" id="ARBA00022490"/>
    </source>
</evidence>
<gene>
    <name evidence="14" type="ORF">CBR_g3290</name>
</gene>
<dbReference type="GO" id="GO:0005858">
    <property type="term" value="C:axonemal dynein complex"/>
    <property type="evidence" value="ECO:0007669"/>
    <property type="project" value="TreeGrafter"/>
</dbReference>
<dbReference type="InterPro" id="IPR015943">
    <property type="entry name" value="WD40/YVTN_repeat-like_dom_sf"/>
</dbReference>
<dbReference type="InterPro" id="IPR036322">
    <property type="entry name" value="WD40_repeat_dom_sf"/>
</dbReference>
<feature type="region of interest" description="Disordered" evidence="13">
    <location>
        <begin position="331"/>
        <end position="435"/>
    </location>
</feature>
<feature type="region of interest" description="Disordered" evidence="13">
    <location>
        <begin position="1"/>
        <end position="117"/>
    </location>
</feature>
<evidence type="ECO:0000256" key="4">
    <source>
        <dbReference type="ARBA" id="ARBA00022737"/>
    </source>
</evidence>
<dbReference type="PANTHER" id="PTHR12442:SF12">
    <property type="entry name" value="DYNEIN AXONEMAL INTERMEDIATE CHAIN 4"/>
    <property type="match status" value="1"/>
</dbReference>
<evidence type="ECO:0000256" key="13">
    <source>
        <dbReference type="SAM" id="MobiDB-lite"/>
    </source>
</evidence>
<evidence type="ECO:0000256" key="8">
    <source>
        <dbReference type="ARBA" id="ARBA00023273"/>
    </source>
</evidence>
<feature type="region of interest" description="Disordered" evidence="13">
    <location>
        <begin position="129"/>
        <end position="167"/>
    </location>
</feature>
<feature type="compositionally biased region" description="Low complexity" evidence="13">
    <location>
        <begin position="35"/>
        <end position="47"/>
    </location>
</feature>
<evidence type="ECO:0000256" key="5">
    <source>
        <dbReference type="ARBA" id="ARBA00022846"/>
    </source>
</evidence>
<dbReference type="Pfam" id="PF00400">
    <property type="entry name" value="WD40"/>
    <property type="match status" value="2"/>
</dbReference>
<feature type="compositionally biased region" description="Low complexity" evidence="13">
    <location>
        <begin position="537"/>
        <end position="584"/>
    </location>
</feature>
<evidence type="ECO:0000256" key="9">
    <source>
        <dbReference type="ARBA" id="ARBA00024190"/>
    </source>
</evidence>
<comment type="subcellular location">
    <subcellularLocation>
        <location evidence="1">Cytoplasm</location>
        <location evidence="1">Cytoskeleton</location>
        <location evidence="1">Flagellum axoneme</location>
    </subcellularLocation>
    <subcellularLocation>
        <location evidence="9">Dynein axonemal particle</location>
    </subcellularLocation>
</comment>
<dbReference type="FunFam" id="2.130.10.10:FF:001248">
    <property type="entry name" value="WD repeat domain 78"/>
    <property type="match status" value="1"/>
</dbReference>
<dbReference type="PROSITE" id="PS50294">
    <property type="entry name" value="WD_REPEATS_REGION"/>
    <property type="match status" value="1"/>
</dbReference>
<dbReference type="InterPro" id="IPR050687">
    <property type="entry name" value="Dynein_IC"/>
</dbReference>
<feature type="compositionally biased region" description="Basic residues" evidence="13">
    <location>
        <begin position="48"/>
        <end position="62"/>
    </location>
</feature>
<dbReference type="GO" id="GO:0003341">
    <property type="term" value="P:cilium movement"/>
    <property type="evidence" value="ECO:0007669"/>
    <property type="project" value="TreeGrafter"/>
</dbReference>
<dbReference type="OrthoDB" id="24670at2759"/>
<keyword evidence="2" id="KW-0963">Cytoplasm</keyword>
<feature type="region of interest" description="Disordered" evidence="13">
    <location>
        <begin position="514"/>
        <end position="638"/>
    </location>
</feature>
<keyword evidence="6" id="KW-0969">Cilium</keyword>
<evidence type="ECO:0000256" key="12">
    <source>
        <dbReference type="PROSITE-ProRule" id="PRU00221"/>
    </source>
</evidence>
<dbReference type="Gene3D" id="2.130.10.10">
    <property type="entry name" value="YVTN repeat-like/Quinoprotein amine dehydrogenase"/>
    <property type="match status" value="2"/>
</dbReference>
<evidence type="ECO:0000256" key="6">
    <source>
        <dbReference type="ARBA" id="ARBA00023069"/>
    </source>
</evidence>
<dbReference type="AlphaFoldDB" id="A0A388KFB8"/>
<dbReference type="GO" id="GO:0120293">
    <property type="term" value="C:dynein axonemal particle"/>
    <property type="evidence" value="ECO:0007669"/>
    <property type="project" value="UniProtKB-SubCell"/>
</dbReference>
<dbReference type="InterPro" id="IPR001680">
    <property type="entry name" value="WD40_rpt"/>
</dbReference>
<evidence type="ECO:0000256" key="1">
    <source>
        <dbReference type="ARBA" id="ARBA00004611"/>
    </source>
</evidence>
<evidence type="ECO:0000313" key="15">
    <source>
        <dbReference type="Proteomes" id="UP000265515"/>
    </source>
</evidence>
<evidence type="ECO:0000256" key="7">
    <source>
        <dbReference type="ARBA" id="ARBA00023212"/>
    </source>
</evidence>
<comment type="caution">
    <text evidence="14">The sequence shown here is derived from an EMBL/GenBank/DDBJ whole genome shotgun (WGS) entry which is preliminary data.</text>
</comment>
<keyword evidence="4" id="KW-0677">Repeat</keyword>
<keyword evidence="15" id="KW-1185">Reference proteome</keyword>
<dbReference type="Gramene" id="GBG68748">
    <property type="protein sequence ID" value="GBG68748"/>
    <property type="gene ID" value="CBR_g3290"/>
</dbReference>
<dbReference type="Proteomes" id="UP000265515">
    <property type="component" value="Unassembled WGS sequence"/>
</dbReference>
<proteinExistence type="predicted"/>
<dbReference type="GO" id="GO:0045503">
    <property type="term" value="F:dynein light chain binding"/>
    <property type="evidence" value="ECO:0007669"/>
    <property type="project" value="TreeGrafter"/>
</dbReference>
<dbReference type="OMA" id="SEGHIMF"/>
<organism evidence="14 15">
    <name type="scientific">Chara braunii</name>
    <name type="common">Braun's stonewort</name>
    <dbReference type="NCBI Taxonomy" id="69332"/>
    <lineage>
        <taxon>Eukaryota</taxon>
        <taxon>Viridiplantae</taxon>
        <taxon>Streptophyta</taxon>
        <taxon>Charophyceae</taxon>
        <taxon>Charales</taxon>
        <taxon>Characeae</taxon>
        <taxon>Chara</taxon>
    </lineage>
</organism>
<feature type="compositionally biased region" description="Basic and acidic residues" evidence="13">
    <location>
        <begin position="331"/>
        <end position="340"/>
    </location>
</feature>
<keyword evidence="7" id="KW-0206">Cytoskeleton</keyword>
<dbReference type="SUPFAM" id="SSF50978">
    <property type="entry name" value="WD40 repeat-like"/>
    <property type="match status" value="1"/>
</dbReference>
<sequence>MVNMPPIKALSSARSSIRSIRPDIGKQPSYKPGARRNSNSSQSSARFRGTRVSRQSHLRRKAKPEPFEQEAIQVFDDAGKDVTPKPMSSTVHPTVLHEKLFSPPSPGGQSSEGSEASMERISVFGRSMYSMGSSRGSLTPDQTAEDDSASQGEDMEGGRRSSLSSSMWSRKLAASSDIGSVQGMDTIAVGGGAGAAMASSAAVAAPADTTAWEELPIFSMSHIPSPRSERDLQRSISLTLRETDTFFLLDIVGICYSTEDQDTAEVTARNQQYLQRKENRSAETLTEEGVQTVDLIRKTKEVQLPTVTYASIGSQSTRWDITDSIHLMHEQEEAEERRGLVEQARGGDGGQQSSSKRVSVMGRGEGGGEIGGVQQGPGRGGGFGGGGAESGGTENQPGTAKGTEPPSRVISRRGSFSVEGSFTGLPPPSSDGTMPDDRLSLINDGGIDSLLNAAEGAEGAAAATASTVSVTQLRGLPGALEMLEHALMQNIYHEKLLIYRDFRLGTFDAEDAADLHTPRSSPPYPSLGSAHSKQRPDSANPPQSSPASPQSDQTSPRAAAAGGDATTRSSHSTTTAAAAATAAAERGEGTNPAATRQSSMVVAPSTTSGSVAGPSAAPATKTGSAGGRVSSLSSSSSPSLTLLWDFRCDVTEGRNVSSITWNRMHKDILAVGYGEFDYAAQKDGLIAFWSLKNPRYPHWVIPCSSGVTAVDFSAANPNLLAVGFYDGKVAVYDVRSSRRKGRQIAGAIVETGHVSGKHSDPVWKVKWVDRGAERGEVLVSASTDGRITEWSIKKGLEFTDLMKLKRVVNRARSRAGVHSKTEAFISRRASGMSIDFSSRDPSIYVTGTEEGVLHKCSCSYSEQYLKTYFGHTGPVYQAQWSPFDPSVFLTCSDDWTIRIWKEEDSNALLVLQSGNDSVEDVHWSPNDSTIFGAVTADGRVEIWDLAVSTLKPFLTATLENVRLTSILFSESSPIVVVGRFDGGVSVFRLAGQIGRPGLSLQMQQKQLEEAMTANIIKM</sequence>
<keyword evidence="3 12" id="KW-0853">WD repeat</keyword>
<evidence type="ECO:0000256" key="3">
    <source>
        <dbReference type="ARBA" id="ARBA00022574"/>
    </source>
</evidence>
<dbReference type="GO" id="GO:0045504">
    <property type="term" value="F:dynein heavy chain binding"/>
    <property type="evidence" value="ECO:0007669"/>
    <property type="project" value="TreeGrafter"/>
</dbReference>
<feature type="repeat" description="WD" evidence="12">
    <location>
        <begin position="868"/>
        <end position="910"/>
    </location>
</feature>
<dbReference type="SMART" id="SM00320">
    <property type="entry name" value="WD40"/>
    <property type="match status" value="5"/>
</dbReference>
<evidence type="ECO:0000256" key="11">
    <source>
        <dbReference type="ARBA" id="ARBA00041557"/>
    </source>
</evidence>
<protein>
    <recommendedName>
        <fullName evidence="10">Dynein axonemal intermediate chain 4</fullName>
    </recommendedName>
    <alternativeName>
        <fullName evidence="11">WD repeat-containing protein 78</fullName>
    </alternativeName>
</protein>
<name>A0A388KFB8_CHABU</name>
<keyword evidence="5" id="KW-0282">Flagellum</keyword>
<feature type="compositionally biased region" description="Gly residues" evidence="13">
    <location>
        <begin position="363"/>
        <end position="390"/>
    </location>
</feature>
<dbReference type="PROSITE" id="PS50082">
    <property type="entry name" value="WD_REPEATS_2"/>
    <property type="match status" value="2"/>
</dbReference>